<dbReference type="PANTHER" id="PTHR42756">
    <property type="entry name" value="TRANSCRIPTIONAL REGULATOR, MARR"/>
    <property type="match status" value="1"/>
</dbReference>
<sequence>MAKNGKEGEGSTLAEVWGTFGPSHVPYRLLLLGKMIDRLTTRHLRTLADLSLAEWRIVAHLAVMGETSASRLSRVALVDRAEISRAVRSLAKKDLIRRLSDPDDKRITLLGLTEEGENVFRTTQKARNRFFADLTSDLEAPELKQLDDYLFRLAKLADKMLLDDRLAEADDPAAEG</sequence>
<evidence type="ECO:0000259" key="4">
    <source>
        <dbReference type="PROSITE" id="PS50995"/>
    </source>
</evidence>
<dbReference type="InterPro" id="IPR036390">
    <property type="entry name" value="WH_DNA-bd_sf"/>
</dbReference>
<keyword evidence="1" id="KW-0805">Transcription regulation</keyword>
<dbReference type="Pfam" id="PF01047">
    <property type="entry name" value="MarR"/>
    <property type="match status" value="1"/>
</dbReference>
<dbReference type="PANTHER" id="PTHR42756:SF1">
    <property type="entry name" value="TRANSCRIPTIONAL REPRESSOR OF EMRAB OPERON"/>
    <property type="match status" value="1"/>
</dbReference>
<dbReference type="InterPro" id="IPR000835">
    <property type="entry name" value="HTH_MarR-typ"/>
</dbReference>
<dbReference type="AlphaFoldDB" id="A0A844XFZ3"/>
<dbReference type="PRINTS" id="PR00598">
    <property type="entry name" value="HTHMARR"/>
</dbReference>
<evidence type="ECO:0000256" key="3">
    <source>
        <dbReference type="ARBA" id="ARBA00023163"/>
    </source>
</evidence>
<dbReference type="InterPro" id="IPR036388">
    <property type="entry name" value="WH-like_DNA-bd_sf"/>
</dbReference>
<evidence type="ECO:0000256" key="2">
    <source>
        <dbReference type="ARBA" id="ARBA00023125"/>
    </source>
</evidence>
<dbReference type="Proteomes" id="UP000461409">
    <property type="component" value="Unassembled WGS sequence"/>
</dbReference>
<evidence type="ECO:0000256" key="1">
    <source>
        <dbReference type="ARBA" id="ARBA00023015"/>
    </source>
</evidence>
<accession>A0A844XFZ3</accession>
<keyword evidence="6" id="KW-1185">Reference proteome</keyword>
<dbReference type="RefSeq" id="WP_160486237.1">
    <property type="nucleotide sequence ID" value="NZ_WUBR01000002.1"/>
</dbReference>
<name>A0A844XFZ3_9SPHN</name>
<keyword evidence="2" id="KW-0238">DNA-binding</keyword>
<evidence type="ECO:0000313" key="5">
    <source>
        <dbReference type="EMBL" id="MWV28663.1"/>
    </source>
</evidence>
<gene>
    <name evidence="5" type="ORF">GRF63_12175</name>
</gene>
<dbReference type="GO" id="GO:0003677">
    <property type="term" value="F:DNA binding"/>
    <property type="evidence" value="ECO:0007669"/>
    <property type="project" value="UniProtKB-KW"/>
</dbReference>
<dbReference type="EMBL" id="WUBR01000002">
    <property type="protein sequence ID" value="MWV28663.1"/>
    <property type="molecule type" value="Genomic_DNA"/>
</dbReference>
<proteinExistence type="predicted"/>
<organism evidence="5 6">
    <name type="scientific">Aurantiacibacter rhizosphaerae</name>
    <dbReference type="NCBI Taxonomy" id="2691582"/>
    <lineage>
        <taxon>Bacteria</taxon>
        <taxon>Pseudomonadati</taxon>
        <taxon>Pseudomonadota</taxon>
        <taxon>Alphaproteobacteria</taxon>
        <taxon>Sphingomonadales</taxon>
        <taxon>Erythrobacteraceae</taxon>
        <taxon>Aurantiacibacter</taxon>
    </lineage>
</organism>
<dbReference type="SMART" id="SM00347">
    <property type="entry name" value="HTH_MARR"/>
    <property type="match status" value="1"/>
</dbReference>
<dbReference type="GO" id="GO:0003700">
    <property type="term" value="F:DNA-binding transcription factor activity"/>
    <property type="evidence" value="ECO:0007669"/>
    <property type="project" value="InterPro"/>
</dbReference>
<feature type="domain" description="HTH marR-type" evidence="4">
    <location>
        <begin position="22"/>
        <end position="155"/>
    </location>
</feature>
<dbReference type="Gene3D" id="1.10.10.10">
    <property type="entry name" value="Winged helix-like DNA-binding domain superfamily/Winged helix DNA-binding domain"/>
    <property type="match status" value="1"/>
</dbReference>
<protein>
    <submittedName>
        <fullName evidence="5">MarR family transcriptional regulator</fullName>
    </submittedName>
</protein>
<comment type="caution">
    <text evidence="5">The sequence shown here is derived from an EMBL/GenBank/DDBJ whole genome shotgun (WGS) entry which is preliminary data.</text>
</comment>
<reference evidence="5 6" key="1">
    <citation type="submission" date="2019-12" db="EMBL/GenBank/DDBJ databases">
        <authorList>
            <person name="Lee S.D."/>
        </authorList>
    </citation>
    <scope>NUCLEOTIDE SEQUENCE [LARGE SCALE GENOMIC DNA]</scope>
    <source>
        <strain evidence="5 6">GH3-10</strain>
    </source>
</reference>
<reference evidence="5 6" key="2">
    <citation type="submission" date="2020-02" db="EMBL/GenBank/DDBJ databases">
        <title>Erythrobacter dongmakensis sp. nov., isolated from a tidal mudflat.</title>
        <authorList>
            <person name="Kim I.S."/>
        </authorList>
    </citation>
    <scope>NUCLEOTIDE SEQUENCE [LARGE SCALE GENOMIC DNA]</scope>
    <source>
        <strain evidence="5 6">GH3-10</strain>
    </source>
</reference>
<keyword evidence="3" id="KW-0804">Transcription</keyword>
<dbReference type="PROSITE" id="PS50995">
    <property type="entry name" value="HTH_MARR_2"/>
    <property type="match status" value="1"/>
</dbReference>
<evidence type="ECO:0000313" key="6">
    <source>
        <dbReference type="Proteomes" id="UP000461409"/>
    </source>
</evidence>
<dbReference type="SUPFAM" id="SSF46785">
    <property type="entry name" value="Winged helix' DNA-binding domain"/>
    <property type="match status" value="1"/>
</dbReference>